<name>A0AAD8GSJ4_9APIA</name>
<keyword evidence="3" id="KW-1185">Reference proteome</keyword>
<feature type="domain" description="DUF7894" evidence="1">
    <location>
        <begin position="1"/>
        <end position="35"/>
    </location>
</feature>
<sequence length="242" mass="27569">MCVCNSVILLFEDSDGFAATISGGLQPNPTASFQTPHIESMQTQTEMCFQLRMVHCEAVNHWRAVSNQWKQIYLCSAILSQCTAYVKIIAEICSKRWIAGVSELEREPQRSGSNRNRVPDRANWIARSVTVPTRVPVRTNWFGIQCVRIVSEKITQKPPSSLQIRNEVLACSVQLARVMKIPTFLLVGLSGQSKPRKSYEEDLKNKACFLKKNQNQFEMTRCYKFCFEFIVRGPHSVMDILS</sequence>
<dbReference type="PANTHER" id="PTHR37221">
    <property type="entry name" value="OS02G0582400 PROTEIN"/>
    <property type="match status" value="1"/>
</dbReference>
<reference evidence="2" key="1">
    <citation type="submission" date="2023-02" db="EMBL/GenBank/DDBJ databases">
        <title>Genome of toxic invasive species Heracleum sosnowskyi carries increased number of genes despite the absence of recent whole-genome duplications.</title>
        <authorList>
            <person name="Schelkunov M."/>
            <person name="Shtratnikova V."/>
            <person name="Makarenko M."/>
            <person name="Klepikova A."/>
            <person name="Omelchenko D."/>
            <person name="Novikova G."/>
            <person name="Obukhova E."/>
            <person name="Bogdanov V."/>
            <person name="Penin A."/>
            <person name="Logacheva M."/>
        </authorList>
    </citation>
    <scope>NUCLEOTIDE SEQUENCE</scope>
    <source>
        <strain evidence="2">Hsosn_3</strain>
        <tissue evidence="2">Leaf</tissue>
    </source>
</reference>
<dbReference type="InterPro" id="IPR057216">
    <property type="entry name" value="DUF7894"/>
</dbReference>
<gene>
    <name evidence="2" type="ORF">POM88_052176</name>
</gene>
<accession>A0AAD8GSJ4</accession>
<organism evidence="2 3">
    <name type="scientific">Heracleum sosnowskyi</name>
    <dbReference type="NCBI Taxonomy" id="360622"/>
    <lineage>
        <taxon>Eukaryota</taxon>
        <taxon>Viridiplantae</taxon>
        <taxon>Streptophyta</taxon>
        <taxon>Embryophyta</taxon>
        <taxon>Tracheophyta</taxon>
        <taxon>Spermatophyta</taxon>
        <taxon>Magnoliopsida</taxon>
        <taxon>eudicotyledons</taxon>
        <taxon>Gunneridae</taxon>
        <taxon>Pentapetalae</taxon>
        <taxon>asterids</taxon>
        <taxon>campanulids</taxon>
        <taxon>Apiales</taxon>
        <taxon>Apiaceae</taxon>
        <taxon>Apioideae</taxon>
        <taxon>apioid superclade</taxon>
        <taxon>Tordylieae</taxon>
        <taxon>Tordyliinae</taxon>
        <taxon>Heracleum</taxon>
    </lineage>
</organism>
<dbReference type="PANTHER" id="PTHR37221:SF1">
    <property type="entry name" value="OS02G0582400 PROTEIN"/>
    <property type="match status" value="1"/>
</dbReference>
<reference evidence="2" key="2">
    <citation type="submission" date="2023-05" db="EMBL/GenBank/DDBJ databases">
        <authorList>
            <person name="Schelkunov M.I."/>
        </authorList>
    </citation>
    <scope>NUCLEOTIDE SEQUENCE</scope>
    <source>
        <strain evidence="2">Hsosn_3</strain>
        <tissue evidence="2">Leaf</tissue>
    </source>
</reference>
<dbReference type="Proteomes" id="UP001237642">
    <property type="component" value="Unassembled WGS sequence"/>
</dbReference>
<evidence type="ECO:0000259" key="1">
    <source>
        <dbReference type="Pfam" id="PF25428"/>
    </source>
</evidence>
<comment type="caution">
    <text evidence="2">The sequence shown here is derived from an EMBL/GenBank/DDBJ whole genome shotgun (WGS) entry which is preliminary data.</text>
</comment>
<evidence type="ECO:0000313" key="3">
    <source>
        <dbReference type="Proteomes" id="UP001237642"/>
    </source>
</evidence>
<evidence type="ECO:0000313" key="2">
    <source>
        <dbReference type="EMBL" id="KAK1353811.1"/>
    </source>
</evidence>
<dbReference type="EMBL" id="JAUIZM010000012">
    <property type="protein sequence ID" value="KAK1353811.1"/>
    <property type="molecule type" value="Genomic_DNA"/>
</dbReference>
<proteinExistence type="predicted"/>
<protein>
    <recommendedName>
        <fullName evidence="1">DUF7894 domain-containing protein</fullName>
    </recommendedName>
</protein>
<feature type="domain" description="DUF7894" evidence="1">
    <location>
        <begin position="154"/>
        <end position="204"/>
    </location>
</feature>
<dbReference type="AlphaFoldDB" id="A0AAD8GSJ4"/>
<dbReference type="Pfam" id="PF25428">
    <property type="entry name" value="DUF7894"/>
    <property type="match status" value="2"/>
</dbReference>